<evidence type="ECO:0000313" key="2">
    <source>
        <dbReference type="Proteomes" id="UP001150581"/>
    </source>
</evidence>
<evidence type="ECO:0000313" key="1">
    <source>
        <dbReference type="EMBL" id="KAJ1898707.1"/>
    </source>
</evidence>
<protein>
    <submittedName>
        <fullName evidence="1">Uncharacterized protein</fullName>
    </submittedName>
</protein>
<name>A0ACC1IQ15_9FUNG</name>
<reference evidence="1" key="1">
    <citation type="submission" date="2022-07" db="EMBL/GenBank/DDBJ databases">
        <title>Phylogenomic reconstructions and comparative analyses of Kickxellomycotina fungi.</title>
        <authorList>
            <person name="Reynolds N.K."/>
            <person name="Stajich J.E."/>
            <person name="Barry K."/>
            <person name="Grigoriev I.V."/>
            <person name="Crous P."/>
            <person name="Smith M.E."/>
        </authorList>
    </citation>
    <scope>NUCLEOTIDE SEQUENCE</scope>
    <source>
        <strain evidence="1">Benny 63K</strain>
    </source>
</reference>
<keyword evidence="2" id="KW-1185">Reference proteome</keyword>
<proteinExistence type="predicted"/>
<dbReference type="EMBL" id="JANBPG010000216">
    <property type="protein sequence ID" value="KAJ1898707.1"/>
    <property type="molecule type" value="Genomic_DNA"/>
</dbReference>
<dbReference type="Proteomes" id="UP001150581">
    <property type="component" value="Unassembled WGS sequence"/>
</dbReference>
<gene>
    <name evidence="1" type="ORF">LPJ66_002585</name>
</gene>
<sequence length="128" mass="14288">MRRALGMLTPPDVFFKKSNWKTDGTPSHTPATTPGPVPVFISEIGTPKYRLQSNALFGSLRDLKIEVNDSMIKDNRTGGSVSSEDDPSIGGSPNPSSGYFDSHFRLHKNAAFSRKRNRRNHRSTRAKW</sequence>
<accession>A0ACC1IQ15</accession>
<organism evidence="1 2">
    <name type="scientific">Kickxella alabastrina</name>
    <dbReference type="NCBI Taxonomy" id="61397"/>
    <lineage>
        <taxon>Eukaryota</taxon>
        <taxon>Fungi</taxon>
        <taxon>Fungi incertae sedis</taxon>
        <taxon>Zoopagomycota</taxon>
        <taxon>Kickxellomycotina</taxon>
        <taxon>Kickxellomycetes</taxon>
        <taxon>Kickxellales</taxon>
        <taxon>Kickxellaceae</taxon>
        <taxon>Kickxella</taxon>
    </lineage>
</organism>
<comment type="caution">
    <text evidence="1">The sequence shown here is derived from an EMBL/GenBank/DDBJ whole genome shotgun (WGS) entry which is preliminary data.</text>
</comment>